<dbReference type="OrthoDB" id="1701539at2"/>
<proteinExistence type="predicted"/>
<evidence type="ECO:0000313" key="1">
    <source>
        <dbReference type="EMBL" id="OLN21404.1"/>
    </source>
</evidence>
<organism evidence="1 2">
    <name type="scientific">Domibacillus antri</name>
    <dbReference type="NCBI Taxonomy" id="1714264"/>
    <lineage>
        <taxon>Bacteria</taxon>
        <taxon>Bacillati</taxon>
        <taxon>Bacillota</taxon>
        <taxon>Bacilli</taxon>
        <taxon>Bacillales</taxon>
        <taxon>Bacillaceae</taxon>
        <taxon>Domibacillus</taxon>
    </lineage>
</organism>
<reference evidence="1 2" key="1">
    <citation type="submission" date="2016-12" db="EMBL/GenBank/DDBJ databases">
        <title>Domibacillus antri genome sequencing.</title>
        <authorList>
            <person name="Verma A."/>
            <person name="Krishnamurthi S."/>
        </authorList>
    </citation>
    <scope>NUCLEOTIDE SEQUENCE [LARGE SCALE GENOMIC DNA]</scope>
    <source>
        <strain evidence="1 2">XD80</strain>
    </source>
</reference>
<comment type="caution">
    <text evidence="1">The sequence shown here is derived from an EMBL/GenBank/DDBJ whole genome shotgun (WGS) entry which is preliminary data.</text>
</comment>
<dbReference type="Proteomes" id="UP000185568">
    <property type="component" value="Unassembled WGS sequence"/>
</dbReference>
<dbReference type="AlphaFoldDB" id="A0A1Q8Q235"/>
<dbReference type="EMBL" id="MSDU01000048">
    <property type="protein sequence ID" value="OLN21404.1"/>
    <property type="molecule type" value="Genomic_DNA"/>
</dbReference>
<evidence type="ECO:0000313" key="2">
    <source>
        <dbReference type="Proteomes" id="UP000185568"/>
    </source>
</evidence>
<keyword evidence="2" id="KW-1185">Reference proteome</keyword>
<dbReference type="RefSeq" id="WP_075399500.1">
    <property type="nucleotide sequence ID" value="NZ_MSDU01000048.1"/>
</dbReference>
<protein>
    <submittedName>
        <fullName evidence="1">Uncharacterized protein</fullName>
    </submittedName>
</protein>
<name>A0A1Q8Q235_9BACI</name>
<sequence>MTINGLVDELVVFLEKVVKEYDLNTNVEGLTKAPKVAAGFLGEKQKRIQSGDPLPDFPYILVRFLTSEINKKQKTGKVRILAGTYSEDTKEGWRYVANVLTRVEMKLLNRPSFGAFTLDTDQPIKTTLPEEQPFPEWVGWIEVSFLMPRIQIEDAKLRGGQFDDEFWNGFSS</sequence>
<gene>
    <name evidence="1" type="ORF">BTO30_14890</name>
</gene>
<dbReference type="STRING" id="1714264.BTO30_14890"/>
<accession>A0A1Q8Q235</accession>